<evidence type="ECO:0000313" key="2">
    <source>
        <dbReference type="Proteomes" id="UP000244092"/>
    </source>
</evidence>
<evidence type="ECO:0000313" key="1">
    <source>
        <dbReference type="EMBL" id="PTX74516.1"/>
    </source>
</evidence>
<protein>
    <submittedName>
        <fullName evidence="1">Uncharacterized protein</fullName>
    </submittedName>
</protein>
<reference evidence="1 2" key="1">
    <citation type="submission" date="2018-04" db="EMBL/GenBank/DDBJ databases">
        <title>Genomic Encyclopedia of Archaeal and Bacterial Type Strains, Phase II (KMG-II): from individual species to whole genera.</title>
        <authorList>
            <person name="Goeker M."/>
        </authorList>
    </citation>
    <scope>NUCLEOTIDE SEQUENCE [LARGE SCALE GENOMIC DNA]</scope>
    <source>
        <strain evidence="1 2">DSM 12244</strain>
    </source>
</reference>
<dbReference type="InterPro" id="IPR047700">
    <property type="entry name" value="NrtS-like"/>
</dbReference>
<accession>A0A2T6CG75</accession>
<dbReference type="NCBIfam" id="NF038050">
    <property type="entry name" value="NrtS"/>
    <property type="match status" value="1"/>
</dbReference>
<proteinExistence type="predicted"/>
<organism evidence="1 2">
    <name type="scientific">Sulfitobacter mediterraneus</name>
    <dbReference type="NCBI Taxonomy" id="83219"/>
    <lineage>
        <taxon>Bacteria</taxon>
        <taxon>Pseudomonadati</taxon>
        <taxon>Pseudomonadota</taxon>
        <taxon>Alphaproteobacteria</taxon>
        <taxon>Rhodobacterales</taxon>
        <taxon>Roseobacteraceae</taxon>
        <taxon>Sulfitobacter</taxon>
    </lineage>
</organism>
<comment type="caution">
    <text evidence="1">The sequence shown here is derived from an EMBL/GenBank/DDBJ whole genome shotgun (WGS) entry which is preliminary data.</text>
</comment>
<dbReference type="Proteomes" id="UP000244092">
    <property type="component" value="Unassembled WGS sequence"/>
</dbReference>
<dbReference type="EMBL" id="QBKU01000004">
    <property type="protein sequence ID" value="PTX74516.1"/>
    <property type="molecule type" value="Genomic_DNA"/>
</dbReference>
<gene>
    <name evidence="1" type="ORF">C8N31_104399</name>
</gene>
<dbReference type="AlphaFoldDB" id="A0A2T6CG75"/>
<name>A0A2T6CG75_9RHOB</name>
<dbReference type="RefSeq" id="WP_025049880.1">
    <property type="nucleotide sequence ID" value="NZ_QBKU01000004.1"/>
</dbReference>
<sequence length="97" mass="10507">MSNEISRKRADLPSLLFGDGTPHKAAVTALIVGTLLTAINHGDVLLAGRFPPLLKVLLTYCVPYCVTTWGAVTGKIAQTERQYREQDNTAQLNGHTS</sequence>